<dbReference type="RefSeq" id="WP_069974710.1">
    <property type="nucleotide sequence ID" value="NZ_CP017269.1"/>
</dbReference>
<dbReference type="GO" id="GO:0003723">
    <property type="term" value="F:RNA binding"/>
    <property type="evidence" value="ECO:0007669"/>
    <property type="project" value="UniProtKB-KW"/>
</dbReference>
<evidence type="ECO:0000256" key="3">
    <source>
        <dbReference type="ARBA" id="ARBA00022691"/>
    </source>
</evidence>
<dbReference type="GO" id="GO:0008168">
    <property type="term" value="F:methyltransferase activity"/>
    <property type="evidence" value="ECO:0007669"/>
    <property type="project" value="UniProtKB-KW"/>
</dbReference>
<dbReference type="CDD" id="cd02440">
    <property type="entry name" value="AdoMet_MTases"/>
    <property type="match status" value="1"/>
</dbReference>
<reference evidence="5 6" key="1">
    <citation type="submission" date="2016-09" db="EMBL/GenBank/DDBJ databases">
        <title>Genomic analysis reveals versatility of anaerobic energy metabolism of Geosporobacter ferrireducens IRF9 of phylum Firmicutes.</title>
        <authorList>
            <person name="Kim S.-J."/>
        </authorList>
    </citation>
    <scope>NUCLEOTIDE SEQUENCE [LARGE SCALE GENOMIC DNA]</scope>
    <source>
        <strain evidence="5 6">IRF9</strain>
    </source>
</reference>
<dbReference type="STRING" id="1424294.Gferi_05955"/>
<keyword evidence="4" id="KW-0694">RNA-binding</keyword>
<dbReference type="Gene3D" id="3.40.50.150">
    <property type="entry name" value="Vaccinia Virus protein VP39"/>
    <property type="match status" value="1"/>
</dbReference>
<sequence length="187" mass="21757">MNYEQRLFLKNFIQQPDIIGSIAPSSKYLCFSMLKNINFESSKCIVEYGSGTGIFTKEIIRRKKKDTLFISFELNKDMFSRLKSLHSPKDNIYIINDSAENMMDYLTQQGFNEVDYIISGLPFTVLPRKVSLRILNNTFQVLSNKGDFITFQYSLHFLSTLKEIFPKVKLGIQLLNIPPAFIYYCKK</sequence>
<keyword evidence="1" id="KW-0489">Methyltransferase</keyword>
<dbReference type="Pfam" id="PF00398">
    <property type="entry name" value="RrnaAD"/>
    <property type="match status" value="1"/>
</dbReference>
<proteinExistence type="predicted"/>
<accession>A0A1D8GE11</accession>
<keyword evidence="6" id="KW-1185">Reference proteome</keyword>
<dbReference type="InterPro" id="IPR001737">
    <property type="entry name" value="KsgA/Erm"/>
</dbReference>
<evidence type="ECO:0000313" key="5">
    <source>
        <dbReference type="EMBL" id="AOT69144.1"/>
    </source>
</evidence>
<dbReference type="Proteomes" id="UP000095743">
    <property type="component" value="Chromosome"/>
</dbReference>
<evidence type="ECO:0000256" key="2">
    <source>
        <dbReference type="ARBA" id="ARBA00022679"/>
    </source>
</evidence>
<dbReference type="SUPFAM" id="SSF53335">
    <property type="entry name" value="S-adenosyl-L-methionine-dependent methyltransferases"/>
    <property type="match status" value="1"/>
</dbReference>
<dbReference type="KEGG" id="gfe:Gferi_05955"/>
<organism evidence="5 6">
    <name type="scientific">Geosporobacter ferrireducens</name>
    <dbReference type="NCBI Taxonomy" id="1424294"/>
    <lineage>
        <taxon>Bacteria</taxon>
        <taxon>Bacillati</taxon>
        <taxon>Bacillota</taxon>
        <taxon>Clostridia</taxon>
        <taxon>Peptostreptococcales</taxon>
        <taxon>Thermotaleaceae</taxon>
        <taxon>Geosporobacter</taxon>
    </lineage>
</organism>
<evidence type="ECO:0000256" key="4">
    <source>
        <dbReference type="ARBA" id="ARBA00022884"/>
    </source>
</evidence>
<dbReference type="InterPro" id="IPR029063">
    <property type="entry name" value="SAM-dependent_MTases_sf"/>
</dbReference>
<keyword evidence="2" id="KW-0808">Transferase</keyword>
<protein>
    <recommendedName>
        <fullName evidence="7">SAM-dependent methyltransferase</fullName>
    </recommendedName>
</protein>
<name>A0A1D8GE11_9FIRM</name>
<dbReference type="EMBL" id="CP017269">
    <property type="protein sequence ID" value="AOT69144.1"/>
    <property type="molecule type" value="Genomic_DNA"/>
</dbReference>
<dbReference type="GO" id="GO:0032259">
    <property type="term" value="P:methylation"/>
    <property type="evidence" value="ECO:0007669"/>
    <property type="project" value="UniProtKB-KW"/>
</dbReference>
<evidence type="ECO:0000313" key="6">
    <source>
        <dbReference type="Proteomes" id="UP000095743"/>
    </source>
</evidence>
<gene>
    <name evidence="5" type="ORF">Gferi_05955</name>
</gene>
<evidence type="ECO:0000256" key="1">
    <source>
        <dbReference type="ARBA" id="ARBA00022603"/>
    </source>
</evidence>
<dbReference type="OrthoDB" id="9805585at2"/>
<evidence type="ECO:0008006" key="7">
    <source>
        <dbReference type="Google" id="ProtNLM"/>
    </source>
</evidence>
<keyword evidence="3" id="KW-0949">S-adenosyl-L-methionine</keyword>
<dbReference type="AlphaFoldDB" id="A0A1D8GE11"/>